<dbReference type="InterPro" id="IPR009648">
    <property type="entry name" value="Malonate_gamma"/>
</dbReference>
<feature type="domain" description="Acetyl-coenzyme A carboxylase carboxyl transferase subunit beta" evidence="2">
    <location>
        <begin position="9"/>
        <end position="150"/>
    </location>
</feature>
<dbReference type="AlphaFoldDB" id="A0A0N4ZEE2"/>
<dbReference type="GO" id="GO:2001295">
    <property type="term" value="P:malonyl-CoA biosynthetic process"/>
    <property type="evidence" value="ECO:0007669"/>
    <property type="project" value="TreeGrafter"/>
</dbReference>
<proteinExistence type="predicted"/>
<sequence length="501" mass="52965">MSSYLECSARQRVQALFDANSFHEWLPPAQRLSSPHLAQLGVPSSFDDGVAIGHALLEGQTVYVAAQQGEFMGGGVGEVHGAKLTGLLRRAAIDRPAGVLLLLDTGGVRLHEANAGLIAVSEVMRALLDTRNAGVPVIALVGGQNGCFGGMGIVARCCSHRDHVRGRPAVAVRTGSDRNRSRRGGIRFPRPRAEPGPWPGHPGRAGTGTSVAGTTRGPAACRAMGSHRESGPDLVASAGAGTKRSSRADGRCSRQSITQPGGAVMKWETLVQSLFDTQHSISEQDLFLQGDAEFDGQTLAVIGTTEHAPIGVALALTQAQAVLDTIKNHPGRSLLLLVDTQGQQLRRRDELLGINRAMAHLGMCLDLARRKGHKVIGLVYDQALSGGFITSGLIADACYALPEAEIRVMRIPAMARVTKLPEAMLEELAQSNPVFAPGVGNYVAMGGIQSVWDSSSPEQLRASLRAALAQSNDQDRRASDGAERGGRRLAAQIIEQVLQAS</sequence>
<dbReference type="PANTHER" id="PTHR42995">
    <property type="entry name" value="ACETYL-COENZYME A CARBOXYLASE CARBOXYL TRANSFERASE SUBUNIT BETA, CHLOROPLASTIC"/>
    <property type="match status" value="1"/>
</dbReference>
<name>A0A0N4ZEE2_PARTI</name>
<dbReference type="InterPro" id="IPR029045">
    <property type="entry name" value="ClpP/crotonase-like_dom_sf"/>
</dbReference>
<evidence type="ECO:0000313" key="4">
    <source>
        <dbReference type="WBParaSite" id="PTRK_0000604100.1"/>
    </source>
</evidence>
<feature type="region of interest" description="Disordered" evidence="1">
    <location>
        <begin position="172"/>
        <end position="257"/>
    </location>
</feature>
<dbReference type="GO" id="GO:0005975">
    <property type="term" value="P:carbohydrate metabolic process"/>
    <property type="evidence" value="ECO:0007669"/>
    <property type="project" value="InterPro"/>
</dbReference>
<dbReference type="InterPro" id="IPR034733">
    <property type="entry name" value="AcCoA_carboxyl_beta"/>
</dbReference>
<protein>
    <submittedName>
        <fullName evidence="4">Carboxyl_trans domain-containing protein</fullName>
    </submittedName>
</protein>
<dbReference type="Proteomes" id="UP000038045">
    <property type="component" value="Unplaced"/>
</dbReference>
<dbReference type="Pfam" id="PF06833">
    <property type="entry name" value="MdcE"/>
    <property type="match status" value="1"/>
</dbReference>
<dbReference type="SUPFAM" id="SSF52096">
    <property type="entry name" value="ClpP/crotonase"/>
    <property type="match status" value="2"/>
</dbReference>
<dbReference type="NCBIfam" id="TIGR03134">
    <property type="entry name" value="malonate_gamma"/>
    <property type="match status" value="1"/>
</dbReference>
<dbReference type="Gene3D" id="3.90.226.10">
    <property type="entry name" value="2-enoyl-CoA Hydratase, Chain A, domain 1"/>
    <property type="match status" value="2"/>
</dbReference>
<evidence type="ECO:0000259" key="2">
    <source>
        <dbReference type="Pfam" id="PF01039"/>
    </source>
</evidence>
<dbReference type="GO" id="GO:0003989">
    <property type="term" value="F:acetyl-CoA carboxylase activity"/>
    <property type="evidence" value="ECO:0007669"/>
    <property type="project" value="TreeGrafter"/>
</dbReference>
<dbReference type="WBParaSite" id="PTRK_0000604100.1">
    <property type="protein sequence ID" value="PTRK_0000604100.1"/>
    <property type="gene ID" value="PTRK_0000604100"/>
</dbReference>
<evidence type="ECO:0000256" key="1">
    <source>
        <dbReference type="SAM" id="MobiDB-lite"/>
    </source>
</evidence>
<reference evidence="4" key="1">
    <citation type="submission" date="2017-02" db="UniProtKB">
        <authorList>
            <consortium name="WormBaseParasite"/>
        </authorList>
    </citation>
    <scope>IDENTIFICATION</scope>
</reference>
<organism evidence="3 4">
    <name type="scientific">Parastrongyloides trichosuri</name>
    <name type="common">Possum-specific nematode worm</name>
    <dbReference type="NCBI Taxonomy" id="131310"/>
    <lineage>
        <taxon>Eukaryota</taxon>
        <taxon>Metazoa</taxon>
        <taxon>Ecdysozoa</taxon>
        <taxon>Nematoda</taxon>
        <taxon>Chromadorea</taxon>
        <taxon>Rhabditida</taxon>
        <taxon>Tylenchina</taxon>
        <taxon>Panagrolaimomorpha</taxon>
        <taxon>Strongyloidoidea</taxon>
        <taxon>Strongyloididae</taxon>
        <taxon>Parastrongyloides</taxon>
    </lineage>
</organism>
<dbReference type="PANTHER" id="PTHR42995:SF1">
    <property type="entry name" value="MALONATE DECARBOXYLASE BETA SUBUNIT"/>
    <property type="match status" value="1"/>
</dbReference>
<accession>A0A0N4ZEE2</accession>
<dbReference type="NCBIfam" id="NF005530">
    <property type="entry name" value="PRK07189.1"/>
    <property type="match status" value="1"/>
</dbReference>
<keyword evidence="3" id="KW-1185">Reference proteome</keyword>
<dbReference type="STRING" id="131310.A0A0N4ZEE2"/>
<dbReference type="GO" id="GO:0006633">
    <property type="term" value="P:fatty acid biosynthetic process"/>
    <property type="evidence" value="ECO:0007669"/>
    <property type="project" value="TreeGrafter"/>
</dbReference>
<dbReference type="Pfam" id="PF01039">
    <property type="entry name" value="Carboxyl_trans"/>
    <property type="match status" value="1"/>
</dbReference>
<evidence type="ECO:0000313" key="3">
    <source>
        <dbReference type="Proteomes" id="UP000038045"/>
    </source>
</evidence>